<dbReference type="Proteomes" id="UP001436297">
    <property type="component" value="Chromosome"/>
</dbReference>
<keyword evidence="4" id="KW-1185">Reference proteome</keyword>
<sequence length="446" mass="51403">MRSKDFIKSIILLLLVLMSIILTYKTWNFSPNLTTDIKSENDSDKETKARHIGNPKDHATNQVITPYQIVHSNKDETKGLIATHDNIDAIIKPLRNKTVLKSDQMHSNHNLIIPDLSNDFLVLDFSYDMPLSTYLGRVLNIKAKVPKNFKFNRLLIDNYNNGKIKLYAISEDRHDVVRMKTNIKDQQINNKLKEKHKEMQPYTEIITNKDSVDKATHIFAPSKLKNLKTYHTIYKNIGVESMNSILFDDSVVVRSSNSGNTTYNNNTGVANYNDNNQKYRYTNLKENQDRIKNMKTTIPSTVDFINKHGGFTDDFRLFSTDNKKGNLTYQMFIKGRPTFSNDNLNSIDISWSERGLFSYARTLIKANVTIDSGADDVNLPGAEKVRSELANNHDIDFEKVTDMTIGYKMESQLDSDNETQSNSEFKPEWYVEYDGKWRAYNDGRLE</sequence>
<protein>
    <submittedName>
        <fullName evidence="3">Two-component system activity regulator YycH</fullName>
    </submittedName>
</protein>
<organism evidence="3 4">
    <name type="scientific">Staphylococcus hsinchuensis</name>
    <dbReference type="NCBI Taxonomy" id="3051183"/>
    <lineage>
        <taxon>Bacteria</taxon>
        <taxon>Bacillati</taxon>
        <taxon>Bacillota</taxon>
        <taxon>Bacilli</taxon>
        <taxon>Bacillales</taxon>
        <taxon>Staphylococcaceae</taxon>
        <taxon>Staphylococcus</taxon>
    </lineage>
</organism>
<evidence type="ECO:0000313" key="4">
    <source>
        <dbReference type="Proteomes" id="UP001436297"/>
    </source>
</evidence>
<dbReference type="InterPro" id="IPR042274">
    <property type="entry name" value="YycH/YycI_2"/>
</dbReference>
<name>A0ABZ3EEV5_9STAP</name>
<feature type="compositionally biased region" description="Basic and acidic residues" evidence="1">
    <location>
        <begin position="37"/>
        <end position="57"/>
    </location>
</feature>
<proteinExistence type="predicted"/>
<dbReference type="Gene3D" id="3.30.310.160">
    <property type="entry name" value="YycH protein, domain 2"/>
    <property type="match status" value="1"/>
</dbReference>
<dbReference type="RefSeq" id="WP_251521673.1">
    <property type="nucleotide sequence ID" value="NZ_CP128355.1"/>
</dbReference>
<dbReference type="EMBL" id="CP128355">
    <property type="protein sequence ID" value="XAF71123.1"/>
    <property type="molecule type" value="Genomic_DNA"/>
</dbReference>
<feature type="domain" description="Regulatory protein YycH" evidence="2">
    <location>
        <begin position="7"/>
        <end position="438"/>
    </location>
</feature>
<dbReference type="InterPro" id="IPR009996">
    <property type="entry name" value="YycH"/>
</dbReference>
<reference evidence="3 4" key="1">
    <citation type="journal article" date="2024" name="Pathogens">
        <title>Staphylococcus hsinchuensis sp. nov., Isolated from Soymilk.</title>
        <authorList>
            <person name="Wang Y.T."/>
            <person name="Lin Y.C."/>
            <person name="Hsieh Y.H."/>
            <person name="Lin Y.T."/>
            <person name="Hamada M."/>
            <person name="Chen C.C."/>
            <person name="Liou J.S."/>
            <person name="Lee A.Y."/>
            <person name="Zhang W.L."/>
            <person name="Chen Y.T."/>
            <person name="Huang C.H."/>
        </authorList>
    </citation>
    <scope>NUCLEOTIDE SEQUENCE [LARGE SCALE GENOMIC DNA]</scope>
    <source>
        <strain evidence="3 4">H164</strain>
    </source>
</reference>
<evidence type="ECO:0000256" key="1">
    <source>
        <dbReference type="SAM" id="MobiDB-lite"/>
    </source>
</evidence>
<accession>A0ABZ3EEV5</accession>
<dbReference type="CDD" id="cd15787">
    <property type="entry name" value="YycH_N"/>
    <property type="match status" value="1"/>
</dbReference>
<dbReference type="Pfam" id="PF07435">
    <property type="entry name" value="YycH"/>
    <property type="match status" value="1"/>
</dbReference>
<evidence type="ECO:0000313" key="3">
    <source>
        <dbReference type="EMBL" id="XAF71123.1"/>
    </source>
</evidence>
<feature type="region of interest" description="Disordered" evidence="1">
    <location>
        <begin position="35"/>
        <end position="57"/>
    </location>
</feature>
<gene>
    <name evidence="3" type="primary">yycH</name>
    <name evidence="3" type="ORF">QQM35_03125</name>
</gene>
<evidence type="ECO:0000259" key="2">
    <source>
        <dbReference type="Pfam" id="PF07435"/>
    </source>
</evidence>